<dbReference type="EMBL" id="CP051685">
    <property type="protein sequence ID" value="QJE02665.1"/>
    <property type="molecule type" value="Genomic_DNA"/>
</dbReference>
<sequence>MNTDELLLASHVRTLAVELRSSARATFYADIFDVFDDVERKSRLSAWDRDHPIEGFIDIALTEIQQVASYIDTVSRAYPMATA</sequence>
<evidence type="ECO:0000313" key="2">
    <source>
        <dbReference type="Proteomes" id="UP000502415"/>
    </source>
</evidence>
<dbReference type="AlphaFoldDB" id="A0A7Z2ZUU7"/>
<proteinExistence type="predicted"/>
<organism evidence="1 2">
    <name type="scientific">Massilia forsythiae</name>
    <dbReference type="NCBI Taxonomy" id="2728020"/>
    <lineage>
        <taxon>Bacteria</taxon>
        <taxon>Pseudomonadati</taxon>
        <taxon>Pseudomonadota</taxon>
        <taxon>Betaproteobacteria</taxon>
        <taxon>Burkholderiales</taxon>
        <taxon>Oxalobacteraceae</taxon>
        <taxon>Telluria group</taxon>
        <taxon>Massilia</taxon>
    </lineage>
</organism>
<dbReference type="RefSeq" id="WP_170204747.1">
    <property type="nucleotide sequence ID" value="NZ_CP051685.1"/>
</dbReference>
<protein>
    <submittedName>
        <fullName evidence="1">Uncharacterized protein</fullName>
    </submittedName>
</protein>
<evidence type="ECO:0000313" key="1">
    <source>
        <dbReference type="EMBL" id="QJE02665.1"/>
    </source>
</evidence>
<dbReference type="Proteomes" id="UP000502415">
    <property type="component" value="Chromosome"/>
</dbReference>
<reference evidence="1 2" key="1">
    <citation type="submission" date="2020-04" db="EMBL/GenBank/DDBJ databases">
        <title>Genome sequencing of novel species.</title>
        <authorList>
            <person name="Heo J."/>
            <person name="Kim S.-J."/>
            <person name="Kim J.-S."/>
            <person name="Hong S.-B."/>
            <person name="Kwon S.-W."/>
        </authorList>
    </citation>
    <scope>NUCLEOTIDE SEQUENCE [LARGE SCALE GENOMIC DNA]</scope>
    <source>
        <strain evidence="1 2">GN2-R2</strain>
    </source>
</reference>
<name>A0A7Z2ZUU7_9BURK</name>
<keyword evidence="2" id="KW-1185">Reference proteome</keyword>
<accession>A0A7Z2ZUU7</accession>
<dbReference type="KEGG" id="mfy:HH212_23785"/>
<gene>
    <name evidence="1" type="ORF">HH212_23785</name>
</gene>